<sequence>MAICRLRLTARLAGGQLEDSMQGCSRRCTYGDSLPSRSQLVAMGSGGKKRFGCDQVAFGELLKRHEVGLDGYSELVFPVQQRVKIVKGVNRLFGNTGYIQNLWVCMMGDI</sequence>
<evidence type="ECO:0000313" key="2">
    <source>
        <dbReference type="Proteomes" id="UP000007015"/>
    </source>
</evidence>
<proteinExistence type="predicted"/>
<dbReference type="Gramene" id="BGIOSGA029944-TA">
    <property type="protein sequence ID" value="BGIOSGA029944-PA"/>
    <property type="gene ID" value="BGIOSGA029944"/>
</dbReference>
<evidence type="ECO:0000313" key="1">
    <source>
        <dbReference type="EMBL" id="EEC84399.1"/>
    </source>
</evidence>
<dbReference type="AlphaFoldDB" id="B8BEP0"/>
<reference evidence="1 2" key="1">
    <citation type="journal article" date="2005" name="PLoS Biol.">
        <title>The genomes of Oryza sativa: a history of duplications.</title>
        <authorList>
            <person name="Yu J."/>
            <person name="Wang J."/>
            <person name="Lin W."/>
            <person name="Li S."/>
            <person name="Li H."/>
            <person name="Zhou J."/>
            <person name="Ni P."/>
            <person name="Dong W."/>
            <person name="Hu S."/>
            <person name="Zeng C."/>
            <person name="Zhang J."/>
            <person name="Zhang Y."/>
            <person name="Li R."/>
            <person name="Xu Z."/>
            <person name="Li S."/>
            <person name="Li X."/>
            <person name="Zheng H."/>
            <person name="Cong L."/>
            <person name="Lin L."/>
            <person name="Yin J."/>
            <person name="Geng J."/>
            <person name="Li G."/>
            <person name="Shi J."/>
            <person name="Liu J."/>
            <person name="Lv H."/>
            <person name="Li J."/>
            <person name="Wang J."/>
            <person name="Deng Y."/>
            <person name="Ran L."/>
            <person name="Shi X."/>
            <person name="Wang X."/>
            <person name="Wu Q."/>
            <person name="Li C."/>
            <person name="Ren X."/>
            <person name="Wang J."/>
            <person name="Wang X."/>
            <person name="Li D."/>
            <person name="Liu D."/>
            <person name="Zhang X."/>
            <person name="Ji Z."/>
            <person name="Zhao W."/>
            <person name="Sun Y."/>
            <person name="Zhang Z."/>
            <person name="Bao J."/>
            <person name="Han Y."/>
            <person name="Dong L."/>
            <person name="Ji J."/>
            <person name="Chen P."/>
            <person name="Wu S."/>
            <person name="Liu J."/>
            <person name="Xiao Y."/>
            <person name="Bu D."/>
            <person name="Tan J."/>
            <person name="Yang L."/>
            <person name="Ye C."/>
            <person name="Zhang J."/>
            <person name="Xu J."/>
            <person name="Zhou Y."/>
            <person name="Yu Y."/>
            <person name="Zhang B."/>
            <person name="Zhuang S."/>
            <person name="Wei H."/>
            <person name="Liu B."/>
            <person name="Lei M."/>
            <person name="Yu H."/>
            <person name="Li Y."/>
            <person name="Xu H."/>
            <person name="Wei S."/>
            <person name="He X."/>
            <person name="Fang L."/>
            <person name="Zhang Z."/>
            <person name="Zhang Y."/>
            <person name="Huang X."/>
            <person name="Su Z."/>
            <person name="Tong W."/>
            <person name="Li J."/>
            <person name="Tong Z."/>
            <person name="Li S."/>
            <person name="Ye J."/>
            <person name="Wang L."/>
            <person name="Fang L."/>
            <person name="Lei T."/>
            <person name="Chen C."/>
            <person name="Chen H."/>
            <person name="Xu Z."/>
            <person name="Li H."/>
            <person name="Huang H."/>
            <person name="Zhang F."/>
            <person name="Xu H."/>
            <person name="Li N."/>
            <person name="Zhao C."/>
            <person name="Li S."/>
            <person name="Dong L."/>
            <person name="Huang Y."/>
            <person name="Li L."/>
            <person name="Xi Y."/>
            <person name="Qi Q."/>
            <person name="Li W."/>
            <person name="Zhang B."/>
            <person name="Hu W."/>
            <person name="Zhang Y."/>
            <person name="Tian X."/>
            <person name="Jiao Y."/>
            <person name="Liang X."/>
            <person name="Jin J."/>
            <person name="Gao L."/>
            <person name="Zheng W."/>
            <person name="Hao B."/>
            <person name="Liu S."/>
            <person name="Wang W."/>
            <person name="Yuan L."/>
            <person name="Cao M."/>
            <person name="McDermott J."/>
            <person name="Samudrala R."/>
            <person name="Wang J."/>
            <person name="Wong G.K."/>
            <person name="Yang H."/>
        </authorList>
    </citation>
    <scope>NUCLEOTIDE SEQUENCE [LARGE SCALE GENOMIC DNA]</scope>
    <source>
        <strain evidence="2">cv. 93-11</strain>
    </source>
</reference>
<accession>B8BEP0</accession>
<protein>
    <submittedName>
        <fullName evidence="1">Uncharacterized protein</fullName>
    </submittedName>
</protein>
<dbReference type="HOGENOM" id="CLU_2175201_0_0_1"/>
<keyword evidence="2" id="KW-1185">Reference proteome</keyword>
<name>B8BEP0_ORYSI</name>
<dbReference type="EMBL" id="CM000134">
    <property type="protein sequence ID" value="EEC84399.1"/>
    <property type="molecule type" value="Genomic_DNA"/>
</dbReference>
<gene>
    <name evidence="1" type="ORF">OsI_30975</name>
</gene>
<organism evidence="1 2">
    <name type="scientific">Oryza sativa subsp. indica</name>
    <name type="common">Rice</name>
    <dbReference type="NCBI Taxonomy" id="39946"/>
    <lineage>
        <taxon>Eukaryota</taxon>
        <taxon>Viridiplantae</taxon>
        <taxon>Streptophyta</taxon>
        <taxon>Embryophyta</taxon>
        <taxon>Tracheophyta</taxon>
        <taxon>Spermatophyta</taxon>
        <taxon>Magnoliopsida</taxon>
        <taxon>Liliopsida</taxon>
        <taxon>Poales</taxon>
        <taxon>Poaceae</taxon>
        <taxon>BOP clade</taxon>
        <taxon>Oryzoideae</taxon>
        <taxon>Oryzeae</taxon>
        <taxon>Oryzinae</taxon>
        <taxon>Oryza</taxon>
        <taxon>Oryza sativa</taxon>
    </lineage>
</organism>
<dbReference type="Proteomes" id="UP000007015">
    <property type="component" value="Chromosome 9"/>
</dbReference>